<keyword evidence="1" id="KW-0472">Membrane</keyword>
<protein>
    <submittedName>
        <fullName evidence="2">Uncharacterized protein</fullName>
    </submittedName>
</protein>
<dbReference type="Proteomes" id="UP000887013">
    <property type="component" value="Unassembled WGS sequence"/>
</dbReference>
<name>A0A8X6MWZ0_NEPPI</name>
<evidence type="ECO:0000256" key="1">
    <source>
        <dbReference type="SAM" id="Phobius"/>
    </source>
</evidence>
<organism evidence="2 3">
    <name type="scientific">Nephila pilipes</name>
    <name type="common">Giant wood spider</name>
    <name type="synonym">Nephila maculata</name>
    <dbReference type="NCBI Taxonomy" id="299642"/>
    <lineage>
        <taxon>Eukaryota</taxon>
        <taxon>Metazoa</taxon>
        <taxon>Ecdysozoa</taxon>
        <taxon>Arthropoda</taxon>
        <taxon>Chelicerata</taxon>
        <taxon>Arachnida</taxon>
        <taxon>Araneae</taxon>
        <taxon>Araneomorphae</taxon>
        <taxon>Entelegynae</taxon>
        <taxon>Araneoidea</taxon>
        <taxon>Nephilidae</taxon>
        <taxon>Nephila</taxon>
    </lineage>
</organism>
<keyword evidence="1" id="KW-1133">Transmembrane helix</keyword>
<feature type="transmembrane region" description="Helical" evidence="1">
    <location>
        <begin position="6"/>
        <end position="28"/>
    </location>
</feature>
<proteinExistence type="predicted"/>
<accession>A0A8X6MWZ0</accession>
<sequence length="83" mass="9382">MHLEITNVLISSGSTISTVMLSLGLYLLQVDHRPSMTLITNFMVGDAVMELWVIALIPLQSTEWNKDNFGREVIIRLHNPFKA</sequence>
<evidence type="ECO:0000313" key="3">
    <source>
        <dbReference type="Proteomes" id="UP000887013"/>
    </source>
</evidence>
<feature type="transmembrane region" description="Helical" evidence="1">
    <location>
        <begin position="40"/>
        <end position="59"/>
    </location>
</feature>
<keyword evidence="1" id="KW-0812">Transmembrane</keyword>
<reference evidence="2" key="1">
    <citation type="submission" date="2020-08" db="EMBL/GenBank/DDBJ databases">
        <title>Multicomponent nature underlies the extraordinary mechanical properties of spider dragline silk.</title>
        <authorList>
            <person name="Kono N."/>
            <person name="Nakamura H."/>
            <person name="Mori M."/>
            <person name="Yoshida Y."/>
            <person name="Ohtoshi R."/>
            <person name="Malay A.D."/>
            <person name="Moran D.A.P."/>
            <person name="Tomita M."/>
            <person name="Numata K."/>
            <person name="Arakawa K."/>
        </authorList>
    </citation>
    <scope>NUCLEOTIDE SEQUENCE</scope>
</reference>
<dbReference type="EMBL" id="BMAW01097810">
    <property type="protein sequence ID" value="GFS81700.1"/>
    <property type="molecule type" value="Genomic_DNA"/>
</dbReference>
<gene>
    <name evidence="2" type="ORF">NPIL_75621</name>
</gene>
<keyword evidence="3" id="KW-1185">Reference proteome</keyword>
<dbReference type="AlphaFoldDB" id="A0A8X6MWZ0"/>
<evidence type="ECO:0000313" key="2">
    <source>
        <dbReference type="EMBL" id="GFS81700.1"/>
    </source>
</evidence>
<comment type="caution">
    <text evidence="2">The sequence shown here is derived from an EMBL/GenBank/DDBJ whole genome shotgun (WGS) entry which is preliminary data.</text>
</comment>